<evidence type="ECO:0000313" key="2">
    <source>
        <dbReference type="Proteomes" id="UP000326396"/>
    </source>
</evidence>
<organism evidence="1 2">
    <name type="scientific">Mikania micrantha</name>
    <name type="common">bitter vine</name>
    <dbReference type="NCBI Taxonomy" id="192012"/>
    <lineage>
        <taxon>Eukaryota</taxon>
        <taxon>Viridiplantae</taxon>
        <taxon>Streptophyta</taxon>
        <taxon>Embryophyta</taxon>
        <taxon>Tracheophyta</taxon>
        <taxon>Spermatophyta</taxon>
        <taxon>Magnoliopsida</taxon>
        <taxon>eudicotyledons</taxon>
        <taxon>Gunneridae</taxon>
        <taxon>Pentapetalae</taxon>
        <taxon>asterids</taxon>
        <taxon>campanulids</taxon>
        <taxon>Asterales</taxon>
        <taxon>Asteraceae</taxon>
        <taxon>Asteroideae</taxon>
        <taxon>Heliantheae alliance</taxon>
        <taxon>Eupatorieae</taxon>
        <taxon>Mikania</taxon>
    </lineage>
</organism>
<sequence length="150" mass="16836">MTKGKNTEYPFFLVHSFNRSSPVNLHSLSVFRYQCTRTCKGAIVHSFCSSMGFAISGTQDSQSLIAQCTRLLCASALLSSLDWLLAGARWFRILRLTALLCGFVLTAQTQGKANLLRCVVEGWERCDDWSYKKMRWSVVAVIIVLCLSNL</sequence>
<dbReference type="EMBL" id="SZYD01000001">
    <property type="protein sequence ID" value="KAD7477948.1"/>
    <property type="molecule type" value="Genomic_DNA"/>
</dbReference>
<name>A0A5N6Q2B0_9ASTR</name>
<keyword evidence="2" id="KW-1185">Reference proteome</keyword>
<evidence type="ECO:0000313" key="1">
    <source>
        <dbReference type="EMBL" id="KAD7477948.1"/>
    </source>
</evidence>
<gene>
    <name evidence="1" type="ORF">E3N88_01084</name>
</gene>
<protein>
    <submittedName>
        <fullName evidence="1">Uncharacterized protein</fullName>
    </submittedName>
</protein>
<proteinExistence type="predicted"/>
<comment type="caution">
    <text evidence="1">The sequence shown here is derived from an EMBL/GenBank/DDBJ whole genome shotgun (WGS) entry which is preliminary data.</text>
</comment>
<dbReference type="AlphaFoldDB" id="A0A5N6Q2B0"/>
<dbReference type="Proteomes" id="UP000326396">
    <property type="component" value="Linkage Group LG1"/>
</dbReference>
<reference evidence="1 2" key="1">
    <citation type="submission" date="2019-05" db="EMBL/GenBank/DDBJ databases">
        <title>Mikania micrantha, genome provides insights into the molecular mechanism of rapid growth.</title>
        <authorList>
            <person name="Liu B."/>
        </authorList>
    </citation>
    <scope>NUCLEOTIDE SEQUENCE [LARGE SCALE GENOMIC DNA]</scope>
    <source>
        <strain evidence="1">NLD-2019</strain>
        <tissue evidence="1">Leaf</tissue>
    </source>
</reference>
<accession>A0A5N6Q2B0</accession>